<protein>
    <submittedName>
        <fullName evidence="1">Uncharacterized protein</fullName>
    </submittedName>
</protein>
<evidence type="ECO:0000313" key="1">
    <source>
        <dbReference type="EMBL" id="KNZ57395.1"/>
    </source>
</evidence>
<dbReference type="EMBL" id="LAVV01007026">
    <property type="protein sequence ID" value="KNZ57395.1"/>
    <property type="molecule type" value="Genomic_DNA"/>
</dbReference>
<reference evidence="1 2" key="1">
    <citation type="submission" date="2015-08" db="EMBL/GenBank/DDBJ databases">
        <title>Next Generation Sequencing and Analysis of the Genome of Puccinia sorghi L Schw, the Causal Agent of Maize Common Rust.</title>
        <authorList>
            <person name="Rochi L."/>
            <person name="Burguener G."/>
            <person name="Darino M."/>
            <person name="Turjanski A."/>
            <person name="Kreff E."/>
            <person name="Dieguez M.J."/>
            <person name="Sacco F."/>
        </authorList>
    </citation>
    <scope>NUCLEOTIDE SEQUENCE [LARGE SCALE GENOMIC DNA]</scope>
    <source>
        <strain evidence="1 2">RO10H11247</strain>
    </source>
</reference>
<dbReference type="Proteomes" id="UP000037035">
    <property type="component" value="Unassembled WGS sequence"/>
</dbReference>
<proteinExistence type="predicted"/>
<organism evidence="1 2">
    <name type="scientific">Puccinia sorghi</name>
    <dbReference type="NCBI Taxonomy" id="27349"/>
    <lineage>
        <taxon>Eukaryota</taxon>
        <taxon>Fungi</taxon>
        <taxon>Dikarya</taxon>
        <taxon>Basidiomycota</taxon>
        <taxon>Pucciniomycotina</taxon>
        <taxon>Pucciniomycetes</taxon>
        <taxon>Pucciniales</taxon>
        <taxon>Pucciniaceae</taxon>
        <taxon>Puccinia</taxon>
    </lineage>
</organism>
<sequence>MSSDLLLYKQRIVVLDDPNIKLPILQSKHDSPLAETSSWPGMTKDVKDYELY</sequence>
<dbReference type="AlphaFoldDB" id="A0A0L6VBA8"/>
<dbReference type="VEuPathDB" id="FungiDB:VP01_2170g6"/>
<dbReference type="OrthoDB" id="2273864at2759"/>
<gene>
    <name evidence="1" type="ORF">VP01_2170g6</name>
</gene>
<keyword evidence="2" id="KW-1185">Reference proteome</keyword>
<name>A0A0L6VBA8_9BASI</name>
<evidence type="ECO:0000313" key="2">
    <source>
        <dbReference type="Proteomes" id="UP000037035"/>
    </source>
</evidence>
<accession>A0A0L6VBA8</accession>
<comment type="caution">
    <text evidence="1">The sequence shown here is derived from an EMBL/GenBank/DDBJ whole genome shotgun (WGS) entry which is preliminary data.</text>
</comment>